<dbReference type="Proteomes" id="UP000824139">
    <property type="component" value="Unassembled WGS sequence"/>
</dbReference>
<dbReference type="GO" id="GO:0016020">
    <property type="term" value="C:membrane"/>
    <property type="evidence" value="ECO:0007669"/>
    <property type="project" value="TreeGrafter"/>
</dbReference>
<evidence type="ECO:0000256" key="2">
    <source>
        <dbReference type="ARBA" id="ARBA00022840"/>
    </source>
</evidence>
<dbReference type="InterPro" id="IPR020845">
    <property type="entry name" value="AMP-binding_CS"/>
</dbReference>
<dbReference type="SUPFAM" id="SSF56801">
    <property type="entry name" value="Acetyl-CoA synthetase-like"/>
    <property type="match status" value="1"/>
</dbReference>
<sequence>MAAGRKNVLHLLDERTKRYGERIALGTKTQLGWKEFTYKGIGLLSRKLGSYLIDDLGVKKGDRLAILSESKPEYGACVFASAMTGMITVPLDVKLTKYELHSILSDCEPSVMLVSETYIEKAAELQKELPFIKDIIVMDEPHPNQGYKSLYNLPENYEARWRPRSLKSTAFIIYTSGTTGAPKGVEISFLNMMTQLDDLEEALKSILPDRKVTVLSILPMNHLFEMTVGFSTFLNFGFSVYYTPSLKPKDILGIMRAKKVDFMIVVPAFLKLLKAGIETEINNSPKHVQNLFKIMFGISKFIPSYTIKKIMFKKIHDKFGGHFMGCISGGAPLDISVGEFFERIGIKVYQGYGLSETSPVVSVNTDKRHDLASVGRPLRSFQARIDQTTGELQLKGDCIMKGYHNQPELTAETIDADGWLHTGDIAKITPDGHIYITGRIKNMIVLSGGKKVFPEEVESVLEKSSYFAEVCVIGVSHSFGSKDGTEDIAAVIVPTEELYSKYDDVTVDKLCRDEVKRLSQRLTPYKRPINIVISKAPLPRTTTRKVKRKEVSELVKA</sequence>
<dbReference type="Pfam" id="PF13193">
    <property type="entry name" value="AMP-binding_C"/>
    <property type="match status" value="1"/>
</dbReference>
<evidence type="ECO:0000256" key="3">
    <source>
        <dbReference type="ARBA" id="ARBA00024484"/>
    </source>
</evidence>
<dbReference type="Gene3D" id="3.30.300.30">
    <property type="match status" value="1"/>
</dbReference>
<dbReference type="GO" id="GO:0005524">
    <property type="term" value="F:ATP binding"/>
    <property type="evidence" value="ECO:0007669"/>
    <property type="project" value="UniProtKB-KW"/>
</dbReference>
<feature type="domain" description="AMP-dependent synthetase/ligase" evidence="4">
    <location>
        <begin position="13"/>
        <end position="404"/>
    </location>
</feature>
<dbReference type="EMBL" id="DVJO01000096">
    <property type="protein sequence ID" value="HIS82851.1"/>
    <property type="molecule type" value="Genomic_DNA"/>
</dbReference>
<feature type="domain" description="AMP-binding enzyme C-terminal" evidence="5">
    <location>
        <begin position="456"/>
        <end position="545"/>
    </location>
</feature>
<evidence type="ECO:0000313" key="7">
    <source>
        <dbReference type="Proteomes" id="UP000824139"/>
    </source>
</evidence>
<evidence type="ECO:0000259" key="5">
    <source>
        <dbReference type="Pfam" id="PF13193"/>
    </source>
</evidence>
<dbReference type="GO" id="GO:0004467">
    <property type="term" value="F:long-chain fatty acid-CoA ligase activity"/>
    <property type="evidence" value="ECO:0007669"/>
    <property type="project" value="UniProtKB-EC"/>
</dbReference>
<dbReference type="InterPro" id="IPR042099">
    <property type="entry name" value="ANL_N_sf"/>
</dbReference>
<comment type="catalytic activity">
    <reaction evidence="3">
        <text>a long-chain fatty acid + ATP + CoA = a long-chain fatty acyl-CoA + AMP + diphosphate</text>
        <dbReference type="Rhea" id="RHEA:15421"/>
        <dbReference type="ChEBI" id="CHEBI:30616"/>
        <dbReference type="ChEBI" id="CHEBI:33019"/>
        <dbReference type="ChEBI" id="CHEBI:57287"/>
        <dbReference type="ChEBI" id="CHEBI:57560"/>
        <dbReference type="ChEBI" id="CHEBI:83139"/>
        <dbReference type="ChEBI" id="CHEBI:456215"/>
        <dbReference type="EC" id="6.2.1.3"/>
    </reaction>
    <physiologicalReaction direction="left-to-right" evidence="3">
        <dbReference type="Rhea" id="RHEA:15422"/>
    </physiologicalReaction>
</comment>
<name>A0A9D1K3T3_9BACT</name>
<organism evidence="6 7">
    <name type="scientific">Candidatus Scatenecus faecavium</name>
    <dbReference type="NCBI Taxonomy" id="2840915"/>
    <lineage>
        <taxon>Bacteria</taxon>
        <taxon>Candidatus Scatenecus</taxon>
    </lineage>
</organism>
<reference evidence="6" key="1">
    <citation type="submission" date="2020-10" db="EMBL/GenBank/DDBJ databases">
        <authorList>
            <person name="Gilroy R."/>
        </authorList>
    </citation>
    <scope>NUCLEOTIDE SEQUENCE</scope>
    <source>
        <strain evidence="6">CHK152-2994</strain>
    </source>
</reference>
<dbReference type="InterPro" id="IPR025110">
    <property type="entry name" value="AMP-bd_C"/>
</dbReference>
<protein>
    <submittedName>
        <fullName evidence="6">AMP-binding protein</fullName>
    </submittedName>
</protein>
<dbReference type="InterPro" id="IPR000873">
    <property type="entry name" value="AMP-dep_synth/lig_dom"/>
</dbReference>
<accession>A0A9D1K3T3</accession>
<dbReference type="Gene3D" id="3.40.50.12780">
    <property type="entry name" value="N-terminal domain of ligase-like"/>
    <property type="match status" value="1"/>
</dbReference>
<evidence type="ECO:0000256" key="1">
    <source>
        <dbReference type="ARBA" id="ARBA00022741"/>
    </source>
</evidence>
<dbReference type="PROSITE" id="PS00455">
    <property type="entry name" value="AMP_BINDING"/>
    <property type="match status" value="1"/>
</dbReference>
<evidence type="ECO:0000313" key="6">
    <source>
        <dbReference type="EMBL" id="HIS82851.1"/>
    </source>
</evidence>
<keyword evidence="1" id="KW-0547">Nucleotide-binding</keyword>
<gene>
    <name evidence="6" type="ORF">IAD41_04520</name>
</gene>
<keyword evidence="2" id="KW-0067">ATP-binding</keyword>
<dbReference type="AlphaFoldDB" id="A0A9D1K3T3"/>
<proteinExistence type="predicted"/>
<dbReference type="Pfam" id="PF00501">
    <property type="entry name" value="AMP-binding"/>
    <property type="match status" value="1"/>
</dbReference>
<reference evidence="6" key="2">
    <citation type="journal article" date="2021" name="PeerJ">
        <title>Extensive microbial diversity within the chicken gut microbiome revealed by metagenomics and culture.</title>
        <authorList>
            <person name="Gilroy R."/>
            <person name="Ravi A."/>
            <person name="Getino M."/>
            <person name="Pursley I."/>
            <person name="Horton D.L."/>
            <person name="Alikhan N.F."/>
            <person name="Baker D."/>
            <person name="Gharbi K."/>
            <person name="Hall N."/>
            <person name="Watson M."/>
            <person name="Adriaenssens E.M."/>
            <person name="Foster-Nyarko E."/>
            <person name="Jarju S."/>
            <person name="Secka A."/>
            <person name="Antonio M."/>
            <person name="Oren A."/>
            <person name="Chaudhuri R.R."/>
            <person name="La Ragione R."/>
            <person name="Hildebrand F."/>
            <person name="Pallen M.J."/>
        </authorList>
    </citation>
    <scope>NUCLEOTIDE SEQUENCE</scope>
    <source>
        <strain evidence="6">CHK152-2994</strain>
    </source>
</reference>
<dbReference type="PANTHER" id="PTHR43272">
    <property type="entry name" value="LONG-CHAIN-FATTY-ACID--COA LIGASE"/>
    <property type="match status" value="1"/>
</dbReference>
<comment type="caution">
    <text evidence="6">The sequence shown here is derived from an EMBL/GenBank/DDBJ whole genome shotgun (WGS) entry which is preliminary data.</text>
</comment>
<evidence type="ECO:0000259" key="4">
    <source>
        <dbReference type="Pfam" id="PF00501"/>
    </source>
</evidence>
<dbReference type="InterPro" id="IPR045851">
    <property type="entry name" value="AMP-bd_C_sf"/>
</dbReference>
<dbReference type="PANTHER" id="PTHR43272:SF33">
    <property type="entry name" value="AMP-BINDING DOMAIN-CONTAINING PROTEIN-RELATED"/>
    <property type="match status" value="1"/>
</dbReference>